<accession>A0A915BMZ6</accession>
<reference evidence="2" key="1">
    <citation type="submission" date="2022-11" db="UniProtKB">
        <authorList>
            <consortium name="WormBaseParasite"/>
        </authorList>
    </citation>
    <scope>IDENTIFICATION</scope>
</reference>
<name>A0A915BMZ6_PARUN</name>
<dbReference type="AlphaFoldDB" id="A0A915BMZ6"/>
<evidence type="ECO:0000313" key="2">
    <source>
        <dbReference type="WBParaSite" id="PgR048_g013_t01"/>
    </source>
</evidence>
<dbReference type="Proteomes" id="UP000887569">
    <property type="component" value="Unplaced"/>
</dbReference>
<sequence>QYNNIYECHFGGSKQTTACNNDSASEDHLVWVLILAERKPRAHVPEEELMLRMLLYCSQYRCINLFLIRLPLLGHRIYRSALSEDACITLLWCLLRVNTSEIGVIDMFGDFHLRNVDFCLRGYDERLGNAT</sequence>
<evidence type="ECO:0000313" key="1">
    <source>
        <dbReference type="Proteomes" id="UP000887569"/>
    </source>
</evidence>
<keyword evidence="1" id="KW-1185">Reference proteome</keyword>
<organism evidence="1 2">
    <name type="scientific">Parascaris univalens</name>
    <name type="common">Nematode worm</name>
    <dbReference type="NCBI Taxonomy" id="6257"/>
    <lineage>
        <taxon>Eukaryota</taxon>
        <taxon>Metazoa</taxon>
        <taxon>Ecdysozoa</taxon>
        <taxon>Nematoda</taxon>
        <taxon>Chromadorea</taxon>
        <taxon>Rhabditida</taxon>
        <taxon>Spirurina</taxon>
        <taxon>Ascaridomorpha</taxon>
        <taxon>Ascaridoidea</taxon>
        <taxon>Ascarididae</taxon>
        <taxon>Parascaris</taxon>
    </lineage>
</organism>
<proteinExistence type="predicted"/>
<protein>
    <submittedName>
        <fullName evidence="2">Uncharacterized protein</fullName>
    </submittedName>
</protein>
<dbReference type="WBParaSite" id="PgR048_g013_t01">
    <property type="protein sequence ID" value="PgR048_g013_t01"/>
    <property type="gene ID" value="PgR048_g013"/>
</dbReference>